<keyword evidence="1" id="KW-0812">Transmembrane</keyword>
<keyword evidence="1" id="KW-0472">Membrane</keyword>
<comment type="caution">
    <text evidence="2">The sequence shown here is derived from an EMBL/GenBank/DDBJ whole genome shotgun (WGS) entry which is preliminary data.</text>
</comment>
<protein>
    <submittedName>
        <fullName evidence="2">Uncharacterized protein</fullName>
    </submittedName>
</protein>
<evidence type="ECO:0000313" key="3">
    <source>
        <dbReference type="Proteomes" id="UP001054945"/>
    </source>
</evidence>
<keyword evidence="1" id="KW-1133">Transmembrane helix</keyword>
<keyword evidence="3" id="KW-1185">Reference proteome</keyword>
<proteinExistence type="predicted"/>
<reference evidence="2 3" key="1">
    <citation type="submission" date="2021-06" db="EMBL/GenBank/DDBJ databases">
        <title>Caerostris extrusa draft genome.</title>
        <authorList>
            <person name="Kono N."/>
            <person name="Arakawa K."/>
        </authorList>
    </citation>
    <scope>NUCLEOTIDE SEQUENCE [LARGE SCALE GENOMIC DNA]</scope>
</reference>
<organism evidence="2 3">
    <name type="scientific">Caerostris extrusa</name>
    <name type="common">Bark spider</name>
    <name type="synonym">Caerostris bankana</name>
    <dbReference type="NCBI Taxonomy" id="172846"/>
    <lineage>
        <taxon>Eukaryota</taxon>
        <taxon>Metazoa</taxon>
        <taxon>Ecdysozoa</taxon>
        <taxon>Arthropoda</taxon>
        <taxon>Chelicerata</taxon>
        <taxon>Arachnida</taxon>
        <taxon>Araneae</taxon>
        <taxon>Araneomorphae</taxon>
        <taxon>Entelegynae</taxon>
        <taxon>Araneoidea</taxon>
        <taxon>Araneidae</taxon>
        <taxon>Caerostris</taxon>
    </lineage>
</organism>
<gene>
    <name evidence="2" type="primary">AVEN_88003_1</name>
    <name evidence="2" type="ORF">CEXT_84361</name>
</gene>
<accession>A0AAV4R767</accession>
<name>A0AAV4R767_CAEEX</name>
<feature type="transmembrane region" description="Helical" evidence="1">
    <location>
        <begin position="46"/>
        <end position="69"/>
    </location>
</feature>
<dbReference type="AlphaFoldDB" id="A0AAV4R767"/>
<sequence length="145" mass="16343">MIDLLHRMDTTSDRSAPYLLDEETVPCRLEEEGGTTLRRRFPRAEVCAVSLAVGCMLAISGTVMITLHYTVESPNSMLSRLTSPLLLGLLLLLLAAALPLCGLLACAVWRTLEVLDMAHRYRQHLCAYEEMRQSMRSQHRFRPAN</sequence>
<feature type="transmembrane region" description="Helical" evidence="1">
    <location>
        <begin position="89"/>
        <end position="112"/>
    </location>
</feature>
<dbReference type="Proteomes" id="UP001054945">
    <property type="component" value="Unassembled WGS sequence"/>
</dbReference>
<evidence type="ECO:0000313" key="2">
    <source>
        <dbReference type="EMBL" id="GIY17212.1"/>
    </source>
</evidence>
<dbReference type="EMBL" id="BPLR01007485">
    <property type="protein sequence ID" value="GIY17212.1"/>
    <property type="molecule type" value="Genomic_DNA"/>
</dbReference>
<evidence type="ECO:0000256" key="1">
    <source>
        <dbReference type="SAM" id="Phobius"/>
    </source>
</evidence>